<evidence type="ECO:0000313" key="15">
    <source>
        <dbReference type="Proteomes" id="UP000236655"/>
    </source>
</evidence>
<evidence type="ECO:0000256" key="1">
    <source>
        <dbReference type="ARBA" id="ARBA00005594"/>
    </source>
</evidence>
<dbReference type="PANTHER" id="PTHR43097">
    <property type="entry name" value="GLUTAMINE-TRNA LIGASE"/>
    <property type="match status" value="1"/>
</dbReference>
<dbReference type="InterPro" id="IPR020056">
    <property type="entry name" value="Rbsml_bL25/Gln-tRNA_synth_N"/>
</dbReference>
<dbReference type="OrthoDB" id="9801560at2"/>
<evidence type="ECO:0000259" key="13">
    <source>
        <dbReference type="Pfam" id="PF20974"/>
    </source>
</evidence>
<evidence type="ECO:0000256" key="5">
    <source>
        <dbReference type="ARBA" id="ARBA00022840"/>
    </source>
</evidence>
<feature type="binding site" evidence="9">
    <location>
        <position position="216"/>
    </location>
    <ligand>
        <name>L-glutamine</name>
        <dbReference type="ChEBI" id="CHEBI:58359"/>
    </ligand>
</feature>
<dbReference type="GO" id="GO:0004819">
    <property type="term" value="F:glutamine-tRNA ligase activity"/>
    <property type="evidence" value="ECO:0007669"/>
    <property type="project" value="UniProtKB-UniRule"/>
</dbReference>
<keyword evidence="2 9" id="KW-0963">Cytoplasm</keyword>
<keyword evidence="6 9" id="KW-0648">Protein biosynthesis</keyword>
<keyword evidence="5 9" id="KW-0067">ATP-binding</keyword>
<dbReference type="InterPro" id="IPR014729">
    <property type="entry name" value="Rossmann-like_a/b/a_fold"/>
</dbReference>
<evidence type="ECO:0000256" key="4">
    <source>
        <dbReference type="ARBA" id="ARBA00022741"/>
    </source>
</evidence>
<dbReference type="AlphaFoldDB" id="A0A2I7N3B2"/>
<dbReference type="SUPFAM" id="SSF50715">
    <property type="entry name" value="Ribosomal protein L25-like"/>
    <property type="match status" value="1"/>
</dbReference>
<dbReference type="FunFam" id="1.10.1160.10:FF:000001">
    <property type="entry name" value="Glutamine--tRNA ligase"/>
    <property type="match status" value="1"/>
</dbReference>
<dbReference type="InterPro" id="IPR011035">
    <property type="entry name" value="Ribosomal_bL25/Gln-tRNA_synth"/>
</dbReference>
<dbReference type="KEGG" id="nba:CUN60_01050"/>
<name>A0A2I7N3B2_9NEIS</name>
<dbReference type="InterPro" id="IPR004514">
    <property type="entry name" value="Gln-tRNA-synth"/>
</dbReference>
<dbReference type="InterPro" id="IPR049437">
    <property type="entry name" value="tRNA-synt_1c_C2"/>
</dbReference>
<comment type="subunit">
    <text evidence="9">Monomer.</text>
</comment>
<sequence length="561" mass="64807">MTEKIDNIAPTVSNFIRNIVEEDLKSGKHSQIITRFPPEPNGYLHVGHAKAVCHNFGLAKDYAGLCNLRFDDTNPEKENDEYVRSIQEDISWLGFDWNGEAKYASDYFDKLYEFAEWFINQGLAYVDDLTAEEMREYRGTLTSPGKNSPYRERTIAENLELFRRMKAGEFADGAKVLRLKIDMTSPNMNLRDPAIYRIKRFHHIRTGDKWCIYPMYDYTHCISDALESITHSCCSLEFEDHRPLYDWVVDKLYLAELLPARPRQIEFSRLELHYTVTSKRKLNQLVTEGLVSGWDDPRMPTISGMRRRGYTPAGIRLFATRCGISKSPNIVDLGFLETAIRDDLEGAVPRVMAVLNPLKVVLTNFASDKTGSREADFHPQHPEFGSRLCELSKEIYIDADDFQEIPEKGFQRLTIGGEVRLRHSYVIKCDELIKNPDGMIKELHCSIDHDTLGKNPEGRKVKGVIHWVSVEKSVPAEIRLYDRLFTVEEPDNVDGHDFKEFINPESLKTITAYIEPAIKTARNEDRFQFERVGYFVADRYDYSPDKPVFNKTVGLKDNWRK</sequence>
<dbReference type="FunFam" id="3.90.800.10:FF:000001">
    <property type="entry name" value="Glutamine--tRNA ligase"/>
    <property type="match status" value="1"/>
</dbReference>
<feature type="binding site" evidence="9">
    <location>
        <begin position="39"/>
        <end position="41"/>
    </location>
    <ligand>
        <name>ATP</name>
        <dbReference type="ChEBI" id="CHEBI:30616"/>
    </ligand>
</feature>
<feature type="short sequence motif" description="'KMSKS' region" evidence="9">
    <location>
        <begin position="276"/>
        <end position="280"/>
    </location>
</feature>
<dbReference type="InterPro" id="IPR022861">
    <property type="entry name" value="Gln_tRNA_ligase_bac"/>
</dbReference>
<dbReference type="NCBIfam" id="TIGR00440">
    <property type="entry name" value="glnS"/>
    <property type="match status" value="1"/>
</dbReference>
<dbReference type="InterPro" id="IPR050132">
    <property type="entry name" value="Gln/Glu-tRNA_Ligase"/>
</dbReference>
<feature type="binding site" evidence="9">
    <location>
        <begin position="269"/>
        <end position="270"/>
    </location>
    <ligand>
        <name>ATP</name>
        <dbReference type="ChEBI" id="CHEBI:30616"/>
    </ligand>
</feature>
<keyword evidence="4 9" id="KW-0547">Nucleotide-binding</keyword>
<gene>
    <name evidence="9" type="primary">glnS</name>
    <name evidence="14" type="ORF">CUN60_01050</name>
</gene>
<dbReference type="InterPro" id="IPR001412">
    <property type="entry name" value="aa-tRNA-synth_I_CS"/>
</dbReference>
<dbReference type="HAMAP" id="MF_00126">
    <property type="entry name" value="Gln_tRNA_synth"/>
    <property type="match status" value="1"/>
</dbReference>
<reference evidence="15" key="1">
    <citation type="submission" date="2017-11" db="EMBL/GenBank/DDBJ databases">
        <authorList>
            <person name="Chan K.G."/>
            <person name="Lee L.S."/>
        </authorList>
    </citation>
    <scope>NUCLEOTIDE SEQUENCE [LARGE SCALE GENOMIC DNA]</scope>
    <source>
        <strain evidence="15">DSM 100970</strain>
    </source>
</reference>
<evidence type="ECO:0000256" key="3">
    <source>
        <dbReference type="ARBA" id="ARBA00022598"/>
    </source>
</evidence>
<evidence type="ECO:0000256" key="10">
    <source>
        <dbReference type="RuleBase" id="RU363037"/>
    </source>
</evidence>
<evidence type="ECO:0000259" key="11">
    <source>
        <dbReference type="Pfam" id="PF00749"/>
    </source>
</evidence>
<dbReference type="InterPro" id="IPR020058">
    <property type="entry name" value="Glu/Gln-tRNA-synth_Ib_cat-dom"/>
</dbReference>
<feature type="domain" description="Glutamyl/glutaminyl-tRNA synthetase class Ib catalytic" evidence="11">
    <location>
        <begin position="32"/>
        <end position="329"/>
    </location>
</feature>
<comment type="catalytic activity">
    <reaction evidence="8 9">
        <text>tRNA(Gln) + L-glutamine + ATP = L-glutaminyl-tRNA(Gln) + AMP + diphosphate</text>
        <dbReference type="Rhea" id="RHEA:20121"/>
        <dbReference type="Rhea" id="RHEA-COMP:9662"/>
        <dbReference type="Rhea" id="RHEA-COMP:9681"/>
        <dbReference type="ChEBI" id="CHEBI:30616"/>
        <dbReference type="ChEBI" id="CHEBI:33019"/>
        <dbReference type="ChEBI" id="CHEBI:58359"/>
        <dbReference type="ChEBI" id="CHEBI:78442"/>
        <dbReference type="ChEBI" id="CHEBI:78521"/>
        <dbReference type="ChEBI" id="CHEBI:456215"/>
        <dbReference type="EC" id="6.1.1.18"/>
    </reaction>
</comment>
<dbReference type="RefSeq" id="WP_102950247.1">
    <property type="nucleotide sequence ID" value="NZ_CP024847.1"/>
</dbReference>
<dbReference type="Gene3D" id="1.10.1160.10">
    <property type="entry name" value="Glutamyl-trna Synthetase, Domain 2"/>
    <property type="match status" value="1"/>
</dbReference>
<dbReference type="NCBIfam" id="NF011291">
    <property type="entry name" value="PRK14703.1"/>
    <property type="match status" value="1"/>
</dbReference>
<dbReference type="Gene3D" id="3.90.800.10">
    <property type="entry name" value="Glutamyl-tRNA Synthetase, Domain 3"/>
    <property type="match status" value="1"/>
</dbReference>
<dbReference type="InterPro" id="IPR020059">
    <property type="entry name" value="Glu/Gln-tRNA-synth_Ib_codon-bd"/>
</dbReference>
<comment type="caution">
    <text evidence="9">Lacks conserved residue(s) required for the propagation of feature annotation.</text>
</comment>
<dbReference type="Pfam" id="PF03950">
    <property type="entry name" value="tRNA-synt_1c_C"/>
    <property type="match status" value="1"/>
</dbReference>
<dbReference type="Proteomes" id="UP000236655">
    <property type="component" value="Chromosome"/>
</dbReference>
<feature type="binding site" evidence="9">
    <location>
        <position position="71"/>
    </location>
    <ligand>
        <name>L-glutamine</name>
        <dbReference type="ChEBI" id="CHEBI:58359"/>
    </ligand>
</feature>
<evidence type="ECO:0000256" key="9">
    <source>
        <dbReference type="HAMAP-Rule" id="MF_00126"/>
    </source>
</evidence>
<dbReference type="PRINTS" id="PR00987">
    <property type="entry name" value="TRNASYNTHGLU"/>
</dbReference>
<comment type="similarity">
    <text evidence="1 9 10">Belongs to the class-I aminoacyl-tRNA synthetase family.</text>
</comment>
<dbReference type="FunFam" id="3.40.50.620:FF:000037">
    <property type="entry name" value="Glutamine--tRNA ligase cytoplasmic"/>
    <property type="match status" value="1"/>
</dbReference>
<dbReference type="Gene3D" id="2.40.240.10">
    <property type="entry name" value="Ribosomal Protein L25, Chain P"/>
    <property type="match status" value="2"/>
</dbReference>
<comment type="subcellular location">
    <subcellularLocation>
        <location evidence="9">Cytoplasm</location>
    </subcellularLocation>
</comment>
<keyword evidence="3 9" id="KW-0436">Ligase</keyword>
<dbReference type="EC" id="6.1.1.18" evidence="9"/>
<dbReference type="InterPro" id="IPR000924">
    <property type="entry name" value="Glu/Gln-tRNA-synth"/>
</dbReference>
<dbReference type="SUPFAM" id="SSF52374">
    <property type="entry name" value="Nucleotidylyl transferase"/>
    <property type="match status" value="1"/>
</dbReference>
<dbReference type="EMBL" id="CP024847">
    <property type="protein sequence ID" value="AUR50947.1"/>
    <property type="molecule type" value="Genomic_DNA"/>
</dbReference>
<keyword evidence="15" id="KW-1185">Reference proteome</keyword>
<dbReference type="PROSITE" id="PS00178">
    <property type="entry name" value="AA_TRNA_LIGASE_I"/>
    <property type="match status" value="1"/>
</dbReference>
<dbReference type="GO" id="GO:0005524">
    <property type="term" value="F:ATP binding"/>
    <property type="evidence" value="ECO:0007669"/>
    <property type="project" value="UniProtKB-UniRule"/>
</dbReference>
<dbReference type="Pfam" id="PF00749">
    <property type="entry name" value="tRNA-synt_1c"/>
    <property type="match status" value="1"/>
</dbReference>
<dbReference type="InterPro" id="IPR020061">
    <property type="entry name" value="Glu_tRNA_lig_a-bdl"/>
</dbReference>
<organism evidence="14 15">
    <name type="scientific">Aquella oligotrophica</name>
    <dbReference type="NCBI Taxonomy" id="2067065"/>
    <lineage>
        <taxon>Bacteria</taxon>
        <taxon>Pseudomonadati</taxon>
        <taxon>Pseudomonadota</taxon>
        <taxon>Betaproteobacteria</taxon>
        <taxon>Neisseriales</taxon>
        <taxon>Neisseriaceae</taxon>
        <taxon>Aquella</taxon>
    </lineage>
</organism>
<dbReference type="GO" id="GO:0005829">
    <property type="term" value="C:cytosol"/>
    <property type="evidence" value="ECO:0007669"/>
    <property type="project" value="TreeGrafter"/>
</dbReference>
<dbReference type="Gene3D" id="3.40.50.620">
    <property type="entry name" value="HUPs"/>
    <property type="match status" value="1"/>
</dbReference>
<accession>A0A2I7N3B2</accession>
<evidence type="ECO:0000256" key="6">
    <source>
        <dbReference type="ARBA" id="ARBA00022917"/>
    </source>
</evidence>
<evidence type="ECO:0000256" key="2">
    <source>
        <dbReference type="ARBA" id="ARBA00022490"/>
    </source>
</evidence>
<evidence type="ECO:0000256" key="8">
    <source>
        <dbReference type="ARBA" id="ARBA00048270"/>
    </source>
</evidence>
<protein>
    <recommendedName>
        <fullName evidence="9">Glutamine--tRNA ligase</fullName>
        <ecNumber evidence="9">6.1.1.18</ecNumber>
    </recommendedName>
    <alternativeName>
        <fullName evidence="9">Glutaminyl-tRNA synthetase</fullName>
        <shortName evidence="9">GlnRS</shortName>
    </alternativeName>
</protein>
<feature type="domain" description="tRNA synthetases class I (E and Q) anti-codon binding" evidence="13">
    <location>
        <begin position="464"/>
        <end position="538"/>
    </location>
</feature>
<keyword evidence="7 9" id="KW-0030">Aminoacyl-tRNA synthetase</keyword>
<evidence type="ECO:0000313" key="14">
    <source>
        <dbReference type="EMBL" id="AUR50947.1"/>
    </source>
</evidence>
<dbReference type="Pfam" id="PF20974">
    <property type="entry name" value="tRNA-synt_1c_C2"/>
    <property type="match status" value="1"/>
</dbReference>
<evidence type="ECO:0000256" key="7">
    <source>
        <dbReference type="ARBA" id="ARBA00023146"/>
    </source>
</evidence>
<feature type="domain" description="Glutamyl/glutaminyl-tRNA synthetase class Ib anti-codon binding" evidence="12">
    <location>
        <begin position="349"/>
        <end position="448"/>
    </location>
</feature>
<dbReference type="GO" id="GO:0006425">
    <property type="term" value="P:glutaminyl-tRNA aminoacylation"/>
    <property type="evidence" value="ECO:0007669"/>
    <property type="project" value="UniProtKB-UniRule"/>
</dbReference>
<evidence type="ECO:0000259" key="12">
    <source>
        <dbReference type="Pfam" id="PF03950"/>
    </source>
</evidence>
<dbReference type="GO" id="GO:0006424">
    <property type="term" value="P:glutamyl-tRNA aminoacylation"/>
    <property type="evidence" value="ECO:0007669"/>
    <property type="project" value="UniProtKB-UniRule"/>
</dbReference>
<dbReference type="PANTHER" id="PTHR43097:SF5">
    <property type="entry name" value="GLUTAMATE--TRNA LIGASE"/>
    <property type="match status" value="1"/>
</dbReference>
<proteinExistence type="inferred from homology"/>